<dbReference type="AlphaFoldDB" id="A0A1C5AUQ3"/>
<dbReference type="InterPro" id="IPR016181">
    <property type="entry name" value="Acyl_CoA_acyltransferase"/>
</dbReference>
<dbReference type="RefSeq" id="WP_091253750.1">
    <property type="nucleotide sequence ID" value="NZ_FMCU01000028.1"/>
</dbReference>
<dbReference type="GO" id="GO:0016747">
    <property type="term" value="F:acyltransferase activity, transferring groups other than amino-acyl groups"/>
    <property type="evidence" value="ECO:0007669"/>
    <property type="project" value="InterPro"/>
</dbReference>
<dbReference type="STRING" id="121616.GA0070216_12848"/>
<proteinExistence type="predicted"/>
<accession>A0A1C5AUQ3</accession>
<dbReference type="EMBL" id="FMCU01000028">
    <property type="protein sequence ID" value="SCF48771.1"/>
    <property type="molecule type" value="Genomic_DNA"/>
</dbReference>
<dbReference type="SUPFAM" id="SSF55729">
    <property type="entry name" value="Acyl-CoA N-acyltransferases (Nat)"/>
    <property type="match status" value="1"/>
</dbReference>
<evidence type="ECO:0000313" key="3">
    <source>
        <dbReference type="Proteomes" id="UP000198797"/>
    </source>
</evidence>
<dbReference type="Gene3D" id="3.40.630.30">
    <property type="match status" value="1"/>
</dbReference>
<evidence type="ECO:0000313" key="2">
    <source>
        <dbReference type="EMBL" id="SCF48771.1"/>
    </source>
</evidence>
<gene>
    <name evidence="2" type="ORF">GA0070216_12848</name>
</gene>
<dbReference type="InterPro" id="IPR000182">
    <property type="entry name" value="GNAT_dom"/>
</dbReference>
<dbReference type="Proteomes" id="UP000198797">
    <property type="component" value="Unassembled WGS sequence"/>
</dbReference>
<dbReference type="PROSITE" id="PS51186">
    <property type="entry name" value="GNAT"/>
    <property type="match status" value="1"/>
</dbReference>
<keyword evidence="3" id="KW-1185">Reference proteome</keyword>
<dbReference type="Pfam" id="PF00583">
    <property type="entry name" value="Acetyltransf_1"/>
    <property type="match status" value="1"/>
</dbReference>
<dbReference type="PANTHER" id="PTHR42791:SF1">
    <property type="entry name" value="N-ACETYLTRANSFERASE DOMAIN-CONTAINING PROTEIN"/>
    <property type="match status" value="1"/>
</dbReference>
<dbReference type="CDD" id="cd04301">
    <property type="entry name" value="NAT_SF"/>
    <property type="match status" value="1"/>
</dbReference>
<evidence type="ECO:0000259" key="1">
    <source>
        <dbReference type="PROSITE" id="PS51186"/>
    </source>
</evidence>
<dbReference type="InterPro" id="IPR052523">
    <property type="entry name" value="Trichothecene_AcTrans"/>
</dbReference>
<reference evidence="3" key="1">
    <citation type="submission" date="2016-06" db="EMBL/GenBank/DDBJ databases">
        <authorList>
            <person name="Varghese N."/>
            <person name="Submissions Spin"/>
        </authorList>
    </citation>
    <scope>NUCLEOTIDE SEQUENCE [LARGE SCALE GENOMIC DNA]</scope>
    <source>
        <strain evidence="3">DSM 44100</strain>
    </source>
</reference>
<dbReference type="OrthoDB" id="7057833at2"/>
<feature type="domain" description="N-acetyltransferase" evidence="1">
    <location>
        <begin position="8"/>
        <end position="199"/>
    </location>
</feature>
<keyword evidence="2" id="KW-0808">Transferase</keyword>
<name>A0A1C5AUQ3_9ACTN</name>
<sequence>MTTTPVRLTIRRAQAADIEQLSTLLTDAFLISPVGDWLIPDVGVRRKVYLPYFEIFVRHGLDHGIVDVTDDLTGVAIWQPRTDSAPPDDYDERLAGATGWWVEQFRALDHTLDQHHPRGVFHHYLAFLGVLPGEQSRGVGSALLRHHHAVLDAEGVPAYLEASLARSRDLYLRHAYQQRGVFHLPDDGPPLWPMWRNPSVHQVSAQKNDSRS</sequence>
<protein>
    <submittedName>
        <fullName evidence="2">Acetyltransferase (GNAT) family protein</fullName>
    </submittedName>
</protein>
<organism evidence="2 3">
    <name type="scientific">Micromonospora matsumotoense</name>
    <dbReference type="NCBI Taxonomy" id="121616"/>
    <lineage>
        <taxon>Bacteria</taxon>
        <taxon>Bacillati</taxon>
        <taxon>Actinomycetota</taxon>
        <taxon>Actinomycetes</taxon>
        <taxon>Micromonosporales</taxon>
        <taxon>Micromonosporaceae</taxon>
        <taxon>Micromonospora</taxon>
    </lineage>
</organism>
<dbReference type="PANTHER" id="PTHR42791">
    <property type="entry name" value="GNAT FAMILY ACETYLTRANSFERASE"/>
    <property type="match status" value="1"/>
</dbReference>